<dbReference type="STRING" id="61424.A0A2T9YWJ7"/>
<comment type="caution">
    <text evidence="2">The sequence shown here is derived from an EMBL/GenBank/DDBJ whole genome shotgun (WGS) entry which is preliminary data.</text>
</comment>
<feature type="domain" description="Rhodanese" evidence="1">
    <location>
        <begin position="43"/>
        <end position="135"/>
    </location>
</feature>
<dbReference type="AlphaFoldDB" id="A0A2T9YWJ7"/>
<dbReference type="EMBL" id="MBFT01000136">
    <property type="protein sequence ID" value="PVU96674.1"/>
    <property type="molecule type" value="Genomic_DNA"/>
</dbReference>
<dbReference type="Proteomes" id="UP000245699">
    <property type="component" value="Unassembled WGS sequence"/>
</dbReference>
<sequence>MLRSLFTCGASRSLARKYSSDSPSRILDFVQVRKIIHGMTPIQYALIDVREPAEVQEGKIPTSTNIPLGEVVDAFQSDEKSFAIKYGIPKPNPNVDVIFYCKSGFRSQKAFDAIEKLGLNLRLFNYKGSWSDYEKNTFK</sequence>
<dbReference type="PROSITE" id="PS50206">
    <property type="entry name" value="RHODANESE_3"/>
    <property type="match status" value="1"/>
</dbReference>
<protein>
    <recommendedName>
        <fullName evidence="1">Rhodanese domain-containing protein</fullName>
    </recommendedName>
</protein>
<keyword evidence="3" id="KW-1185">Reference proteome</keyword>
<proteinExistence type="predicted"/>
<gene>
    <name evidence="2" type="ORF">BB559_002294</name>
</gene>
<dbReference type="SUPFAM" id="SSF52821">
    <property type="entry name" value="Rhodanese/Cell cycle control phosphatase"/>
    <property type="match status" value="1"/>
</dbReference>
<dbReference type="PANTHER" id="PTHR44086">
    <property type="entry name" value="THIOSULFATE SULFURTRANSFERASE RDL2, MITOCHONDRIAL-RELATED"/>
    <property type="match status" value="1"/>
</dbReference>
<dbReference type="Gene3D" id="3.40.250.10">
    <property type="entry name" value="Rhodanese-like domain"/>
    <property type="match status" value="1"/>
</dbReference>
<dbReference type="SMART" id="SM00450">
    <property type="entry name" value="RHOD"/>
    <property type="match status" value="1"/>
</dbReference>
<reference evidence="2 3" key="1">
    <citation type="journal article" date="2018" name="MBio">
        <title>Comparative Genomics Reveals the Core Gene Toolbox for the Fungus-Insect Symbiosis.</title>
        <authorList>
            <person name="Wang Y."/>
            <person name="Stata M."/>
            <person name="Wang W."/>
            <person name="Stajich J.E."/>
            <person name="White M.M."/>
            <person name="Moncalvo J.M."/>
        </authorList>
    </citation>
    <scope>NUCLEOTIDE SEQUENCE [LARGE SCALE GENOMIC DNA]</scope>
    <source>
        <strain evidence="2 3">AUS-77-4</strain>
    </source>
</reference>
<dbReference type="InterPro" id="IPR036873">
    <property type="entry name" value="Rhodanese-like_dom_sf"/>
</dbReference>
<dbReference type="PANTHER" id="PTHR44086:SF10">
    <property type="entry name" value="THIOSULFATE SULFURTRANSFERASE_RHODANESE-LIKE DOMAIN-CONTAINING PROTEIN 3"/>
    <property type="match status" value="1"/>
</dbReference>
<evidence type="ECO:0000313" key="2">
    <source>
        <dbReference type="EMBL" id="PVU96674.1"/>
    </source>
</evidence>
<dbReference type="Pfam" id="PF00581">
    <property type="entry name" value="Rhodanese"/>
    <property type="match status" value="1"/>
</dbReference>
<dbReference type="OrthoDB" id="566238at2759"/>
<accession>A0A2T9YWJ7</accession>
<evidence type="ECO:0000259" key="1">
    <source>
        <dbReference type="PROSITE" id="PS50206"/>
    </source>
</evidence>
<name>A0A2T9YWJ7_9FUNG</name>
<evidence type="ECO:0000313" key="3">
    <source>
        <dbReference type="Proteomes" id="UP000245699"/>
    </source>
</evidence>
<dbReference type="InterPro" id="IPR001763">
    <property type="entry name" value="Rhodanese-like_dom"/>
</dbReference>
<organism evidence="2 3">
    <name type="scientific">Furculomyces boomerangus</name>
    <dbReference type="NCBI Taxonomy" id="61424"/>
    <lineage>
        <taxon>Eukaryota</taxon>
        <taxon>Fungi</taxon>
        <taxon>Fungi incertae sedis</taxon>
        <taxon>Zoopagomycota</taxon>
        <taxon>Kickxellomycotina</taxon>
        <taxon>Harpellomycetes</taxon>
        <taxon>Harpellales</taxon>
        <taxon>Harpellaceae</taxon>
        <taxon>Furculomyces</taxon>
    </lineage>
</organism>